<dbReference type="SUPFAM" id="SSF48179">
    <property type="entry name" value="6-phosphogluconate dehydrogenase C-terminal domain-like"/>
    <property type="match status" value="1"/>
</dbReference>
<evidence type="ECO:0000259" key="1">
    <source>
        <dbReference type="Pfam" id="PF03807"/>
    </source>
</evidence>
<name>A0ABS9ZW81_9SPHI</name>
<feature type="domain" description="Pyrroline-5-carboxylate reductase catalytic N-terminal" evidence="1">
    <location>
        <begin position="4"/>
        <end position="83"/>
    </location>
</feature>
<dbReference type="Gene3D" id="3.40.50.720">
    <property type="entry name" value="NAD(P)-binding Rossmann-like Domain"/>
    <property type="match status" value="1"/>
</dbReference>
<dbReference type="PANTHER" id="PTHR40459:SF1">
    <property type="entry name" value="CONSERVED HYPOTHETICAL ALANINE AND LEUCINE RICH PROTEIN"/>
    <property type="match status" value="1"/>
</dbReference>
<dbReference type="PANTHER" id="PTHR40459">
    <property type="entry name" value="CONSERVED HYPOTHETICAL ALANINE AND LEUCINE RICH PROTEIN"/>
    <property type="match status" value="1"/>
</dbReference>
<dbReference type="RefSeq" id="WP_243361076.1">
    <property type="nucleotide sequence ID" value="NZ_JALGBH010000001.1"/>
</dbReference>
<feature type="domain" description="DUF2520" evidence="2">
    <location>
        <begin position="124"/>
        <end position="249"/>
    </location>
</feature>
<dbReference type="InterPro" id="IPR018931">
    <property type="entry name" value="DUF2520"/>
</dbReference>
<dbReference type="InterPro" id="IPR036291">
    <property type="entry name" value="NAD(P)-bd_dom_sf"/>
</dbReference>
<evidence type="ECO:0000313" key="4">
    <source>
        <dbReference type="Proteomes" id="UP001165460"/>
    </source>
</evidence>
<dbReference type="Pfam" id="PF10728">
    <property type="entry name" value="DUF2520"/>
    <property type="match status" value="1"/>
</dbReference>
<dbReference type="Gene3D" id="1.10.1040.20">
    <property type="entry name" value="ProC-like, C-terminal domain"/>
    <property type="match status" value="1"/>
</dbReference>
<reference evidence="3" key="1">
    <citation type="submission" date="2022-03" db="EMBL/GenBank/DDBJ databases">
        <authorList>
            <person name="Woo C.Y."/>
        </authorList>
    </citation>
    <scope>NUCLEOTIDE SEQUENCE</scope>
    <source>
        <strain evidence="3">CYS-01</strain>
    </source>
</reference>
<proteinExistence type="predicted"/>
<dbReference type="EMBL" id="JALGBH010000001">
    <property type="protein sequence ID" value="MCJ0742561.1"/>
    <property type="molecule type" value="Genomic_DNA"/>
</dbReference>
<dbReference type="Pfam" id="PF03807">
    <property type="entry name" value="F420_oxidored"/>
    <property type="match status" value="1"/>
</dbReference>
<dbReference type="InterPro" id="IPR037108">
    <property type="entry name" value="TM1727-like_C_sf"/>
</dbReference>
<keyword evidence="4" id="KW-1185">Reference proteome</keyword>
<dbReference type="InterPro" id="IPR028939">
    <property type="entry name" value="P5C_Rdtase_cat_N"/>
</dbReference>
<evidence type="ECO:0000259" key="2">
    <source>
        <dbReference type="Pfam" id="PF10728"/>
    </source>
</evidence>
<dbReference type="Proteomes" id="UP001165460">
    <property type="component" value="Unassembled WGS sequence"/>
</dbReference>
<dbReference type="InterPro" id="IPR008927">
    <property type="entry name" value="6-PGluconate_DH-like_C_sf"/>
</dbReference>
<comment type="caution">
    <text evidence="3">The sequence shown here is derived from an EMBL/GenBank/DDBJ whole genome shotgun (WGS) entry which is preliminary data.</text>
</comment>
<organism evidence="3 4">
    <name type="scientific">Pedobacter montanisoli</name>
    <dbReference type="NCBI Taxonomy" id="2923277"/>
    <lineage>
        <taxon>Bacteria</taxon>
        <taxon>Pseudomonadati</taxon>
        <taxon>Bacteroidota</taxon>
        <taxon>Sphingobacteriia</taxon>
        <taxon>Sphingobacteriales</taxon>
        <taxon>Sphingobacteriaceae</taxon>
        <taxon>Pedobacter</taxon>
    </lineage>
</organism>
<sequence length="253" mass="28169">MKAVVIGSGNVATHLCKALKSAQINVVQVWSQQLQNAEKLANEINAEAINDLSQVNVDADFCIISVKDDAVETIANQLQPFKGIVVHTAGAVSIDIFKPLFKHYGVLYPLQTFSKGKALDFKEVPLCIEAGDEQTLKKIEQLAQLLSRNVYPVDTEKRKILHLAAVFACNFTNHLYALSQDILAEHQLPFDIIKPLIVETAEKVQHNLPRDVQTGPAIRHDEQTLARHRALLANQPHLLNIYQTLTESIKKTN</sequence>
<evidence type="ECO:0000313" key="3">
    <source>
        <dbReference type="EMBL" id="MCJ0742561.1"/>
    </source>
</evidence>
<accession>A0ABS9ZW81</accession>
<gene>
    <name evidence="3" type="ORF">MMF97_07550</name>
</gene>
<protein>
    <submittedName>
        <fullName evidence="3">DUF2520 domain-containing protein</fullName>
    </submittedName>
</protein>
<dbReference type="SUPFAM" id="SSF51735">
    <property type="entry name" value="NAD(P)-binding Rossmann-fold domains"/>
    <property type="match status" value="1"/>
</dbReference>